<dbReference type="SUPFAM" id="SSF64356">
    <property type="entry name" value="SNARE-like"/>
    <property type="match status" value="1"/>
</dbReference>
<dbReference type="InterPro" id="IPR022775">
    <property type="entry name" value="AP_mu_sigma_su"/>
</dbReference>
<dbReference type="PIRSF" id="PIRSF005992">
    <property type="entry name" value="Clathrin_mu"/>
    <property type="match status" value="1"/>
</dbReference>
<dbReference type="InterPro" id="IPR036168">
    <property type="entry name" value="AP2_Mu_C_sf"/>
</dbReference>
<keyword evidence="4" id="KW-0472">Membrane</keyword>
<evidence type="ECO:0000313" key="8">
    <source>
        <dbReference type="Proteomes" id="UP001303046"/>
    </source>
</evidence>
<dbReference type="InterPro" id="IPR050431">
    <property type="entry name" value="Adaptor_comp_med_subunit"/>
</dbReference>
<dbReference type="PROSITE" id="PS51072">
    <property type="entry name" value="MHD"/>
    <property type="match status" value="1"/>
</dbReference>
<dbReference type="EMBL" id="JAVFWL010000001">
    <property type="protein sequence ID" value="KAK6730727.1"/>
    <property type="molecule type" value="Genomic_DNA"/>
</dbReference>
<evidence type="ECO:0000256" key="5">
    <source>
        <dbReference type="PIRNR" id="PIRNR005992"/>
    </source>
</evidence>
<evidence type="ECO:0000256" key="2">
    <source>
        <dbReference type="ARBA" id="ARBA00022448"/>
    </source>
</evidence>
<dbReference type="Pfam" id="PF01217">
    <property type="entry name" value="Clat_adaptor_s"/>
    <property type="match status" value="1"/>
</dbReference>
<dbReference type="InterPro" id="IPR001392">
    <property type="entry name" value="Clathrin_mu"/>
</dbReference>
<dbReference type="Pfam" id="PF00928">
    <property type="entry name" value="Adap_comp_sub"/>
    <property type="match status" value="1"/>
</dbReference>
<dbReference type="PROSITE" id="PS00991">
    <property type="entry name" value="CLAT_ADAPTOR_M_2"/>
    <property type="match status" value="1"/>
</dbReference>
<dbReference type="Proteomes" id="UP001303046">
    <property type="component" value="Unassembled WGS sequence"/>
</dbReference>
<dbReference type="PROSITE" id="PS00990">
    <property type="entry name" value="CLAT_ADAPTOR_M_1"/>
    <property type="match status" value="1"/>
</dbReference>
<accession>A0ABR1BWI5</accession>
<comment type="similarity">
    <text evidence="5">Belongs to the adaptor complexes medium subunit family.</text>
</comment>
<evidence type="ECO:0000256" key="1">
    <source>
        <dbReference type="ARBA" id="ARBA00004308"/>
    </source>
</evidence>
<reference evidence="7 8" key="1">
    <citation type="submission" date="2023-08" db="EMBL/GenBank/DDBJ databases">
        <title>A Necator americanus chromosomal reference genome.</title>
        <authorList>
            <person name="Ilik V."/>
            <person name="Petrzelkova K.J."/>
            <person name="Pardy F."/>
            <person name="Fuh T."/>
            <person name="Niatou-Singa F.S."/>
            <person name="Gouil Q."/>
            <person name="Baker L."/>
            <person name="Ritchie M.E."/>
            <person name="Jex A.R."/>
            <person name="Gazzola D."/>
            <person name="Li H."/>
            <person name="Toshio Fujiwara R."/>
            <person name="Zhan B."/>
            <person name="Aroian R.V."/>
            <person name="Pafco B."/>
            <person name="Schwarz E.M."/>
        </authorList>
    </citation>
    <scope>NUCLEOTIDE SEQUENCE [LARGE SCALE GENOMIC DNA]</scope>
    <source>
        <strain evidence="7 8">Aroian</strain>
        <tissue evidence="7">Whole animal</tissue>
    </source>
</reference>
<proteinExistence type="inferred from homology"/>
<name>A0ABR1BWI5_NECAM</name>
<dbReference type="PANTHER" id="PTHR10529">
    <property type="entry name" value="AP COMPLEX SUBUNIT MU"/>
    <property type="match status" value="1"/>
</dbReference>
<comment type="caution">
    <text evidence="7">The sequence shown here is derived from an EMBL/GenBank/DDBJ whole genome shotgun (WGS) entry which is preliminary data.</text>
</comment>
<dbReference type="CDD" id="cd14835">
    <property type="entry name" value="AP1_Mu_N"/>
    <property type="match status" value="1"/>
</dbReference>
<protein>
    <recommendedName>
        <fullName evidence="6">MHD domain-containing protein</fullName>
    </recommendedName>
</protein>
<dbReference type="InterPro" id="IPR018240">
    <property type="entry name" value="Clathrin_mu_CS"/>
</dbReference>
<dbReference type="PRINTS" id="PR00314">
    <property type="entry name" value="CLATHRINADPT"/>
</dbReference>
<dbReference type="Gene3D" id="3.30.450.60">
    <property type="match status" value="1"/>
</dbReference>
<evidence type="ECO:0000256" key="4">
    <source>
        <dbReference type="ARBA" id="ARBA00023136"/>
    </source>
</evidence>
<organism evidence="7 8">
    <name type="scientific">Necator americanus</name>
    <name type="common">Human hookworm</name>
    <dbReference type="NCBI Taxonomy" id="51031"/>
    <lineage>
        <taxon>Eukaryota</taxon>
        <taxon>Metazoa</taxon>
        <taxon>Ecdysozoa</taxon>
        <taxon>Nematoda</taxon>
        <taxon>Chromadorea</taxon>
        <taxon>Rhabditida</taxon>
        <taxon>Rhabditina</taxon>
        <taxon>Rhabditomorpha</taxon>
        <taxon>Strongyloidea</taxon>
        <taxon>Ancylostomatidae</taxon>
        <taxon>Bunostominae</taxon>
        <taxon>Necator</taxon>
    </lineage>
</organism>
<keyword evidence="3 5" id="KW-0653">Protein transport</keyword>
<evidence type="ECO:0000256" key="3">
    <source>
        <dbReference type="ARBA" id="ARBA00022927"/>
    </source>
</evidence>
<dbReference type="Gene3D" id="2.60.40.1170">
    <property type="entry name" value="Mu homology domain, subdomain B"/>
    <property type="match status" value="2"/>
</dbReference>
<keyword evidence="2 5" id="KW-0813">Transport</keyword>
<dbReference type="InterPro" id="IPR011012">
    <property type="entry name" value="Longin-like_dom_sf"/>
</dbReference>
<dbReference type="InterPro" id="IPR028565">
    <property type="entry name" value="MHD"/>
</dbReference>
<dbReference type="SUPFAM" id="SSF49447">
    <property type="entry name" value="Second domain of Mu2 adaptin subunit (ap50) of ap2 adaptor"/>
    <property type="match status" value="1"/>
</dbReference>
<sequence>MTELNEEMVLIKKMDMDPQLTLTRHATKEDMRTYGSPLGGKPTSETMSCSAIFILDLKGNVIVSRNYRGDVEMSCIERFMPLLVEKEDEGIHSPVIQAGDISYTYIKHMNLYLVSISKKNMNAALVLSYLYKCVEVFCEYFKDLEEESVRDNFVVIYELFDEMMDFGYPQTTESRILQEYITQEGHRLEIAPRPPMAVTNAVSWRSDGIKYRKNEVFLDVIESVNMLANASGTVLRSEIIGSIRMRVVLSGMPELRLGLNDKVIFEQASAGARGSRSGKGVELEDVKFHQCVRLSRFEAERTISFIPPDGEFELMSYRLTTQVKPLIWVEAVVEKHTHSRVEYMVKAKFSCLPLPAQPLTQLHPASCHFELTIAFDCAVHAKSQFKRQSIANHVEVIIPVPSDADSPKFKTSVGSVKYVPELNAFVWTIRSFPGGREYLMRAHFSLPSIVSEEVEGKPPIQVKFEIPYYTTSGLQVRYLKIIEKSGYQAMPWVRYVTQNGDYQLRMT</sequence>
<evidence type="ECO:0000259" key="6">
    <source>
        <dbReference type="PROSITE" id="PS51072"/>
    </source>
</evidence>
<gene>
    <name evidence="7" type="primary">Necator_chrI.g3418</name>
    <name evidence="7" type="ORF">RB195_007289</name>
</gene>
<evidence type="ECO:0000313" key="7">
    <source>
        <dbReference type="EMBL" id="KAK6730727.1"/>
    </source>
</evidence>
<keyword evidence="8" id="KW-1185">Reference proteome</keyword>
<comment type="subcellular location">
    <subcellularLocation>
        <location evidence="1">Endomembrane system</location>
    </subcellularLocation>
</comment>
<feature type="domain" description="MHD" evidence="6">
    <location>
        <begin position="213"/>
        <end position="505"/>
    </location>
</feature>